<name>A0A9X0BVE7_9EURO</name>
<proteinExistence type="predicted"/>
<gene>
    <name evidence="1" type="ORF">N7539_005568</name>
</gene>
<dbReference type="RefSeq" id="XP_056790364.1">
    <property type="nucleotide sequence ID" value="XM_056935170.1"/>
</dbReference>
<evidence type="ECO:0000313" key="1">
    <source>
        <dbReference type="EMBL" id="KAJ5485580.1"/>
    </source>
</evidence>
<dbReference type="GeneID" id="81625419"/>
<protein>
    <submittedName>
        <fullName evidence="1">Uncharacterized protein</fullName>
    </submittedName>
</protein>
<dbReference type="Proteomes" id="UP001148312">
    <property type="component" value="Unassembled WGS sequence"/>
</dbReference>
<reference evidence="1" key="1">
    <citation type="submission" date="2022-12" db="EMBL/GenBank/DDBJ databases">
        <authorList>
            <person name="Petersen C."/>
        </authorList>
    </citation>
    <scope>NUCLEOTIDE SEQUENCE</scope>
    <source>
        <strain evidence="1">IBT 30728</strain>
    </source>
</reference>
<comment type="caution">
    <text evidence="1">The sequence shown here is derived from an EMBL/GenBank/DDBJ whole genome shotgun (WGS) entry which is preliminary data.</text>
</comment>
<keyword evidence="2" id="KW-1185">Reference proteome</keyword>
<evidence type="ECO:0000313" key="2">
    <source>
        <dbReference type="Proteomes" id="UP001148312"/>
    </source>
</evidence>
<organism evidence="1 2">
    <name type="scientific">Penicillium diatomitis</name>
    <dbReference type="NCBI Taxonomy" id="2819901"/>
    <lineage>
        <taxon>Eukaryota</taxon>
        <taxon>Fungi</taxon>
        <taxon>Dikarya</taxon>
        <taxon>Ascomycota</taxon>
        <taxon>Pezizomycotina</taxon>
        <taxon>Eurotiomycetes</taxon>
        <taxon>Eurotiomycetidae</taxon>
        <taxon>Eurotiales</taxon>
        <taxon>Aspergillaceae</taxon>
        <taxon>Penicillium</taxon>
    </lineage>
</organism>
<accession>A0A9X0BVE7</accession>
<sequence>MLKTYETRNLTPSSGFVELTDGHLKLHPVPGFIILELRTKKPENVDHRVPPEARQIIETLCWVTSSALAADHTTPGSSRVKPDMFGFVKVPTFGRDLPPIIGYLAGTSSWRLASAVLRAIFAPAFCRPMNGSRDETAFRFVNTCSGLARVTDLELVSRNRENPTTRAEVSDGGLDVGLIPNEAISRGLWAIIE</sequence>
<dbReference type="EMBL" id="JAPWDQ010000005">
    <property type="protein sequence ID" value="KAJ5485580.1"/>
    <property type="molecule type" value="Genomic_DNA"/>
</dbReference>
<reference evidence="1" key="2">
    <citation type="journal article" date="2023" name="IMA Fungus">
        <title>Comparative genomic study of the Penicillium genus elucidates a diverse pangenome and 15 lateral gene transfer events.</title>
        <authorList>
            <person name="Petersen C."/>
            <person name="Sorensen T."/>
            <person name="Nielsen M.R."/>
            <person name="Sondergaard T.E."/>
            <person name="Sorensen J.L."/>
            <person name="Fitzpatrick D.A."/>
            <person name="Frisvad J.C."/>
            <person name="Nielsen K.L."/>
        </authorList>
    </citation>
    <scope>NUCLEOTIDE SEQUENCE</scope>
    <source>
        <strain evidence="1">IBT 30728</strain>
    </source>
</reference>
<dbReference type="AlphaFoldDB" id="A0A9X0BVE7"/>